<dbReference type="EMBL" id="CAFBPI010000021">
    <property type="protein sequence ID" value="CAB5011671.1"/>
    <property type="molecule type" value="Genomic_DNA"/>
</dbReference>
<dbReference type="GO" id="GO:0005886">
    <property type="term" value="C:plasma membrane"/>
    <property type="evidence" value="ECO:0007669"/>
    <property type="project" value="TreeGrafter"/>
</dbReference>
<dbReference type="EMBL" id="CAFBME010000059">
    <property type="protein sequence ID" value="CAB4896224.1"/>
    <property type="molecule type" value="Genomic_DNA"/>
</dbReference>
<dbReference type="EMBL" id="CAEZUY010000006">
    <property type="protein sequence ID" value="CAB4607172.1"/>
    <property type="molecule type" value="Genomic_DNA"/>
</dbReference>
<proteinExistence type="predicted"/>
<evidence type="ECO:0000313" key="6">
    <source>
        <dbReference type="EMBL" id="CAB4589604.1"/>
    </source>
</evidence>
<evidence type="ECO:0000313" key="8">
    <source>
        <dbReference type="EMBL" id="CAB4713238.1"/>
    </source>
</evidence>
<accession>A0A6J6H0F7</accession>
<evidence type="ECO:0000313" key="10">
    <source>
        <dbReference type="EMBL" id="CAB5011671.1"/>
    </source>
</evidence>
<sequence length="258" mass="28334">MSYVPDYAPPTGHPLGTNKYFRFASWILIPLLNALTKRNWQGRENIPSSGPVIVASNHVSYVDALVLTHFLFKNGRAPRFLGKEAVFRVPIIGKIIAGSGQIPVLRESDEASDALQHALAFLRAGHCVGVYPEGTLTRDENLWPMVAKTGIARLALISHAPVIPCAQWGDHELLPRYGKKLVFWRRTKITIIAGAPVDLSRWYGKAEDQKSLEAATAAVMGAITELLEGIRGESAPAVTFDPRTSDLPRTGNFKKSKK</sequence>
<dbReference type="PANTHER" id="PTHR10434:SF55">
    <property type="entry name" value="POSSIBLE ACYLTRANSFERASE"/>
    <property type="match status" value="1"/>
</dbReference>
<evidence type="ECO:0000313" key="7">
    <source>
        <dbReference type="EMBL" id="CAB4607172.1"/>
    </source>
</evidence>
<dbReference type="Pfam" id="PF01553">
    <property type="entry name" value="Acyltransferase"/>
    <property type="match status" value="1"/>
</dbReference>
<dbReference type="EMBL" id="CAEZUD010000025">
    <property type="protein sequence ID" value="CAB4589604.1"/>
    <property type="molecule type" value="Genomic_DNA"/>
</dbReference>
<dbReference type="EMBL" id="CAEZSC010000011">
    <property type="protein sequence ID" value="CAB4531138.1"/>
    <property type="molecule type" value="Genomic_DNA"/>
</dbReference>
<evidence type="ECO:0000313" key="5">
    <source>
        <dbReference type="EMBL" id="CAB4531138.1"/>
    </source>
</evidence>
<dbReference type="PANTHER" id="PTHR10434">
    <property type="entry name" value="1-ACYL-SN-GLYCEROL-3-PHOSPHATE ACYLTRANSFERASE"/>
    <property type="match status" value="1"/>
</dbReference>
<evidence type="ECO:0000256" key="1">
    <source>
        <dbReference type="ARBA" id="ARBA00022679"/>
    </source>
</evidence>
<protein>
    <submittedName>
        <fullName evidence="7">Unannotated protein</fullName>
    </submittedName>
</protein>
<organism evidence="7">
    <name type="scientific">freshwater metagenome</name>
    <dbReference type="NCBI Taxonomy" id="449393"/>
    <lineage>
        <taxon>unclassified sequences</taxon>
        <taxon>metagenomes</taxon>
        <taxon>ecological metagenomes</taxon>
    </lineage>
</organism>
<evidence type="ECO:0000256" key="3">
    <source>
        <dbReference type="SAM" id="MobiDB-lite"/>
    </source>
</evidence>
<feature type="domain" description="Phospholipid/glycerol acyltransferase" evidence="4">
    <location>
        <begin position="52"/>
        <end position="170"/>
    </location>
</feature>
<reference evidence="7" key="1">
    <citation type="submission" date="2020-05" db="EMBL/GenBank/DDBJ databases">
        <authorList>
            <person name="Chiriac C."/>
            <person name="Salcher M."/>
            <person name="Ghai R."/>
            <person name="Kavagutti S V."/>
        </authorList>
    </citation>
    <scope>NUCLEOTIDE SEQUENCE</scope>
</reference>
<dbReference type="SUPFAM" id="SSF69593">
    <property type="entry name" value="Glycerol-3-phosphate (1)-acyltransferase"/>
    <property type="match status" value="1"/>
</dbReference>
<dbReference type="EMBL" id="CAEZYL010000001">
    <property type="protein sequence ID" value="CAB4713238.1"/>
    <property type="molecule type" value="Genomic_DNA"/>
</dbReference>
<feature type="region of interest" description="Disordered" evidence="3">
    <location>
        <begin position="237"/>
        <end position="258"/>
    </location>
</feature>
<name>A0A6J6H0F7_9ZZZZ</name>
<dbReference type="GO" id="GO:0003841">
    <property type="term" value="F:1-acylglycerol-3-phosphate O-acyltransferase activity"/>
    <property type="evidence" value="ECO:0007669"/>
    <property type="project" value="TreeGrafter"/>
</dbReference>
<evidence type="ECO:0000259" key="4">
    <source>
        <dbReference type="SMART" id="SM00563"/>
    </source>
</evidence>
<dbReference type="GO" id="GO:0006654">
    <property type="term" value="P:phosphatidic acid biosynthetic process"/>
    <property type="evidence" value="ECO:0007669"/>
    <property type="project" value="TreeGrafter"/>
</dbReference>
<evidence type="ECO:0000313" key="9">
    <source>
        <dbReference type="EMBL" id="CAB4896224.1"/>
    </source>
</evidence>
<evidence type="ECO:0000256" key="2">
    <source>
        <dbReference type="ARBA" id="ARBA00023315"/>
    </source>
</evidence>
<dbReference type="AlphaFoldDB" id="A0A6J6H0F7"/>
<keyword evidence="1" id="KW-0808">Transferase</keyword>
<dbReference type="SMART" id="SM00563">
    <property type="entry name" value="PlsC"/>
    <property type="match status" value="1"/>
</dbReference>
<keyword evidence="2" id="KW-0012">Acyltransferase</keyword>
<gene>
    <name evidence="5" type="ORF">UFOPK1380_00322</name>
    <name evidence="6" type="ORF">UFOPK1778_00613</name>
    <name evidence="7" type="ORF">UFOPK1863_00155</name>
    <name evidence="8" type="ORF">UFOPK2689_00065</name>
    <name evidence="9" type="ORF">UFOPK3555_00664</name>
    <name evidence="10" type="ORF">UFOPK4095_00502</name>
</gene>
<dbReference type="InterPro" id="IPR002123">
    <property type="entry name" value="Plipid/glycerol_acylTrfase"/>
</dbReference>
<dbReference type="CDD" id="cd07989">
    <property type="entry name" value="LPLAT_AGPAT-like"/>
    <property type="match status" value="1"/>
</dbReference>